<feature type="compositionally biased region" description="Basic and acidic residues" evidence="1">
    <location>
        <begin position="473"/>
        <end position="490"/>
    </location>
</feature>
<feature type="compositionally biased region" description="Low complexity" evidence="1">
    <location>
        <begin position="245"/>
        <end position="258"/>
    </location>
</feature>
<sequence length="657" mass="75726">MERSPRAIRIRTEPAPAKGFFRLPWEIRKRIYELSLVELPKWEKIHQPDCDLIAHDLHTCERPPFIDKSIIYTPLSGCRCAKRHSLNVLLANRQVHREAAPVFWSRNTFCFTRASDLTEEIGTKLRPAHRLLLRHIVLMIYGCDSLPNKFPSNFQKPTVDNMWDTILQCSGLKTLELSYNAFTERFDDIGRIRKQLPDLELLNMIVLMAYRVWPRRDQSEPERRPPWTMNNGEATNGPPRPPGHNNNSNNNTQSQASSQQAAFIPFADAIPAPPPPPPSEHYFVLNPYLAGYDYCAHRDLSRTLWFKAGIPLDIDAATESLEAYTNIQRNFRTNFLVHLRHEITKLPEAWARDYQMGAASLRTPWTRPPAPLPRRHVTQVMSSDSSSGSGDASWDPNYGASRHNPQAIRQVCGRLPEHMRDGPYTDNNVVLRDGRCVPLQIMGLPISKQMRTRRYQQRMRIAREKHAAGELTAREEVEARQAQDRRETHQLQRLQSETVDMSLVLLNRRLRNTNRETERRTEEREARAAQRAQLDERREAQEAVRQAARHRLSTENATAPEENVDKGSEADTEEDAPPKTKTTKPKVRGTTPSPPKKTKKPSMGRAAFRERGSSSRQHGRMELYYSMRDGEYDDEDDFDEEVDYDEVYDDWDGGLVA</sequence>
<organism evidence="3 4">
    <name type="scientific">Sporothrix eucalyptigena</name>
    <dbReference type="NCBI Taxonomy" id="1812306"/>
    <lineage>
        <taxon>Eukaryota</taxon>
        <taxon>Fungi</taxon>
        <taxon>Dikarya</taxon>
        <taxon>Ascomycota</taxon>
        <taxon>Pezizomycotina</taxon>
        <taxon>Sordariomycetes</taxon>
        <taxon>Sordariomycetidae</taxon>
        <taxon>Ophiostomatales</taxon>
        <taxon>Ophiostomataceae</taxon>
        <taxon>Sporothrix</taxon>
    </lineage>
</organism>
<comment type="caution">
    <text evidence="3">The sequence shown here is derived from an EMBL/GenBank/DDBJ whole genome shotgun (WGS) entry which is preliminary data.</text>
</comment>
<feature type="region of interest" description="Disordered" evidence="1">
    <location>
        <begin position="218"/>
        <end position="258"/>
    </location>
</feature>
<gene>
    <name evidence="3" type="ORF">SEUCBS140593_002132</name>
</gene>
<dbReference type="InterPro" id="IPR038883">
    <property type="entry name" value="AN11006-like"/>
</dbReference>
<evidence type="ECO:0000313" key="3">
    <source>
        <dbReference type="EMBL" id="CAK7214281.1"/>
    </source>
</evidence>
<protein>
    <recommendedName>
        <fullName evidence="2">DUF7730 domain-containing protein</fullName>
    </recommendedName>
</protein>
<proteinExistence type="predicted"/>
<dbReference type="PANTHER" id="PTHR42085:SF1">
    <property type="entry name" value="F-BOX DOMAIN-CONTAINING PROTEIN"/>
    <property type="match status" value="1"/>
</dbReference>
<dbReference type="Proteomes" id="UP001642482">
    <property type="component" value="Unassembled WGS sequence"/>
</dbReference>
<feature type="region of interest" description="Disordered" evidence="1">
    <location>
        <begin position="514"/>
        <end position="622"/>
    </location>
</feature>
<feature type="region of interest" description="Disordered" evidence="1">
    <location>
        <begin position="378"/>
        <end position="402"/>
    </location>
</feature>
<feature type="compositionally biased region" description="Basic and acidic residues" evidence="1">
    <location>
        <begin position="514"/>
        <end position="542"/>
    </location>
</feature>
<evidence type="ECO:0000259" key="2">
    <source>
        <dbReference type="Pfam" id="PF24864"/>
    </source>
</evidence>
<evidence type="ECO:0000256" key="1">
    <source>
        <dbReference type="SAM" id="MobiDB-lite"/>
    </source>
</evidence>
<dbReference type="PANTHER" id="PTHR42085">
    <property type="entry name" value="F-BOX DOMAIN-CONTAINING PROTEIN"/>
    <property type="match status" value="1"/>
</dbReference>
<reference evidence="3 4" key="1">
    <citation type="submission" date="2024-01" db="EMBL/GenBank/DDBJ databases">
        <authorList>
            <person name="Allen C."/>
            <person name="Tagirdzhanova G."/>
        </authorList>
    </citation>
    <scope>NUCLEOTIDE SEQUENCE [LARGE SCALE GENOMIC DNA]</scope>
</reference>
<dbReference type="Pfam" id="PF24864">
    <property type="entry name" value="DUF7730"/>
    <property type="match status" value="1"/>
</dbReference>
<feature type="domain" description="DUF7730" evidence="2">
    <location>
        <begin position="20"/>
        <end position="178"/>
    </location>
</feature>
<dbReference type="EMBL" id="CAWUHD010000013">
    <property type="protein sequence ID" value="CAK7214281.1"/>
    <property type="molecule type" value="Genomic_DNA"/>
</dbReference>
<feature type="compositionally biased region" description="Low complexity" evidence="1">
    <location>
        <begin position="382"/>
        <end position="393"/>
    </location>
</feature>
<evidence type="ECO:0000313" key="4">
    <source>
        <dbReference type="Proteomes" id="UP001642482"/>
    </source>
</evidence>
<feature type="region of interest" description="Disordered" evidence="1">
    <location>
        <begin position="473"/>
        <end position="494"/>
    </location>
</feature>
<accession>A0ABP0B4U9</accession>
<dbReference type="InterPro" id="IPR056632">
    <property type="entry name" value="DUF7730"/>
</dbReference>
<name>A0ABP0B4U9_9PEZI</name>
<keyword evidence="4" id="KW-1185">Reference proteome</keyword>